<proteinExistence type="predicted"/>
<evidence type="ECO:0008006" key="4">
    <source>
        <dbReference type="Google" id="ProtNLM"/>
    </source>
</evidence>
<evidence type="ECO:0000313" key="3">
    <source>
        <dbReference type="Proteomes" id="UP000053237"/>
    </source>
</evidence>
<comment type="caution">
    <text evidence="2">The sequence shown here is derived from an EMBL/GenBank/DDBJ whole genome shotgun (WGS) entry which is preliminary data.</text>
</comment>
<accession>A0A024G7M5</accession>
<dbReference type="STRING" id="65357.A0A024G7M5"/>
<feature type="transmembrane region" description="Helical" evidence="1">
    <location>
        <begin position="86"/>
        <end position="105"/>
    </location>
</feature>
<feature type="transmembrane region" description="Helical" evidence="1">
    <location>
        <begin position="111"/>
        <end position="130"/>
    </location>
</feature>
<dbReference type="PANTHER" id="PTHR31965:SF1">
    <property type="entry name" value="TRANSMEMBRANE PROTEIN 42"/>
    <property type="match status" value="1"/>
</dbReference>
<dbReference type="EMBL" id="CAIX01000032">
    <property type="protein sequence ID" value="CCI42316.1"/>
    <property type="molecule type" value="Genomic_DNA"/>
</dbReference>
<dbReference type="Proteomes" id="UP000053237">
    <property type="component" value="Unassembled WGS sequence"/>
</dbReference>
<dbReference type="PANTHER" id="PTHR31965">
    <property type="entry name" value="TRANSMEMBRANE PROTEIN 42"/>
    <property type="match status" value="1"/>
</dbReference>
<dbReference type="AlphaFoldDB" id="A0A024G7M5"/>
<evidence type="ECO:0000313" key="2">
    <source>
        <dbReference type="EMBL" id="CCI42316.1"/>
    </source>
</evidence>
<name>A0A024G7M5_9STRA</name>
<dbReference type="InterPro" id="IPR039632">
    <property type="entry name" value="TMEM42"/>
</dbReference>
<gene>
    <name evidence="2" type="ORF">BN9_031000</name>
</gene>
<feature type="transmembrane region" description="Helical" evidence="1">
    <location>
        <begin position="48"/>
        <end position="74"/>
    </location>
</feature>
<keyword evidence="1" id="KW-1133">Transmembrane helix</keyword>
<keyword evidence="1" id="KW-0812">Transmembrane</keyword>
<reference evidence="2 3" key="1">
    <citation type="submission" date="2012-05" db="EMBL/GenBank/DDBJ databases">
        <title>Recombination and specialization in a pathogen metapopulation.</title>
        <authorList>
            <person name="Gardiner A."/>
            <person name="Kemen E."/>
            <person name="Schultz-Larsen T."/>
            <person name="MacLean D."/>
            <person name="Van Oosterhout C."/>
            <person name="Jones J.D.G."/>
        </authorList>
    </citation>
    <scope>NUCLEOTIDE SEQUENCE [LARGE SCALE GENOMIC DNA]</scope>
    <source>
        <strain evidence="2 3">Ac Nc2</strain>
    </source>
</reference>
<sequence length="142" mass="15473">MKSSLKAGTAGAVAGIFGKLASEREIGGVPLDLKHCRLDGNADDIACIWLPVGIQITCLMCMLGMNALMLRYFLRGLQESDSLTSTITSFSANFVVTAIGGFWLFNEDLNLQWTFGAILILLGMFLLLYGESSLRTEESKKQ</sequence>
<evidence type="ECO:0000256" key="1">
    <source>
        <dbReference type="SAM" id="Phobius"/>
    </source>
</evidence>
<organism evidence="2 3">
    <name type="scientific">Albugo candida</name>
    <dbReference type="NCBI Taxonomy" id="65357"/>
    <lineage>
        <taxon>Eukaryota</taxon>
        <taxon>Sar</taxon>
        <taxon>Stramenopiles</taxon>
        <taxon>Oomycota</taxon>
        <taxon>Peronosporomycetes</taxon>
        <taxon>Albuginales</taxon>
        <taxon>Albuginaceae</taxon>
        <taxon>Albugo</taxon>
    </lineage>
</organism>
<dbReference type="SUPFAM" id="SSF103481">
    <property type="entry name" value="Multidrug resistance efflux transporter EmrE"/>
    <property type="match status" value="1"/>
</dbReference>
<dbReference type="InParanoid" id="A0A024G7M5"/>
<protein>
    <recommendedName>
        <fullName evidence="4">EamA domain-containing protein</fullName>
    </recommendedName>
</protein>
<keyword evidence="3" id="KW-1185">Reference proteome</keyword>
<keyword evidence="1" id="KW-0472">Membrane</keyword>
<dbReference type="OrthoDB" id="5854584at2759"/>
<dbReference type="InterPro" id="IPR037185">
    <property type="entry name" value="EmrE-like"/>
</dbReference>